<sequence>MLRNAKVRKYYYILYPSNEYKNTPGDITMKLYEAMKDMADNEWLDISEIKRDEPLHIGRITKELLKGEILEREVVKHLSEVDTERGYNIYRFYVEARKKEI</sequence>
<dbReference type="AlphaFoldDB" id="A0AAC9W9Q9"/>
<reference evidence="1 2" key="1">
    <citation type="journal article" date="2017" name="BMC Genomics">
        <title>Comparative and functional genomics of the Lactococcus lactis taxon; insights into evolution and niche adaptation.</title>
        <authorList>
            <person name="Kelleher P."/>
            <person name="Bottacini F."/>
            <person name="Mahony J."/>
            <person name="Kilcawley K.N."/>
            <person name="van Sinderen D."/>
        </authorList>
    </citation>
    <scope>NUCLEOTIDE SEQUENCE [LARGE SCALE GENOMIC DNA]</scope>
    <source>
        <strain evidence="1 2">UC11</strain>
    </source>
</reference>
<proteinExistence type="predicted"/>
<gene>
    <name evidence="1" type="ORF">LLUC11_2158</name>
</gene>
<accession>A0AAC9W9Q9</accession>
<evidence type="ECO:0000313" key="2">
    <source>
        <dbReference type="Proteomes" id="UP000192067"/>
    </source>
</evidence>
<name>A0AAC9W9Q9_LACLL</name>
<evidence type="ECO:0000313" key="1">
    <source>
        <dbReference type="EMBL" id="ARE14479.1"/>
    </source>
</evidence>
<organism evidence="1 2">
    <name type="scientific">Lactococcus lactis subsp. lactis</name>
    <name type="common">Streptococcus lactis</name>
    <dbReference type="NCBI Taxonomy" id="1360"/>
    <lineage>
        <taxon>Bacteria</taxon>
        <taxon>Bacillati</taxon>
        <taxon>Bacillota</taxon>
        <taxon>Bacilli</taxon>
        <taxon>Lactobacillales</taxon>
        <taxon>Streptococcaceae</taxon>
        <taxon>Lactococcus</taxon>
    </lineage>
</organism>
<dbReference type="EMBL" id="CP015904">
    <property type="protein sequence ID" value="ARE14479.1"/>
    <property type="molecule type" value="Genomic_DNA"/>
</dbReference>
<dbReference type="Proteomes" id="UP000192067">
    <property type="component" value="Chromosome"/>
</dbReference>
<protein>
    <submittedName>
        <fullName evidence="1">Prophage protein</fullName>
    </submittedName>
</protein>